<dbReference type="Proteomes" id="UP000434957">
    <property type="component" value="Unassembled WGS sequence"/>
</dbReference>
<accession>A0A6A4BM11</accession>
<evidence type="ECO:0000313" key="4">
    <source>
        <dbReference type="EMBL" id="KAE9277059.1"/>
    </source>
</evidence>
<evidence type="ECO:0000313" key="6">
    <source>
        <dbReference type="Proteomes" id="UP000434957"/>
    </source>
</evidence>
<dbReference type="InterPro" id="IPR047655">
    <property type="entry name" value="Transpos_IS630-like"/>
</dbReference>
<evidence type="ECO:0000313" key="5">
    <source>
        <dbReference type="Proteomes" id="UP000429607"/>
    </source>
</evidence>
<evidence type="ECO:0000313" key="2">
    <source>
        <dbReference type="EMBL" id="KAE8968225.1"/>
    </source>
</evidence>
<dbReference type="PANTHER" id="PTHR46564">
    <property type="entry name" value="TRANSPOSASE"/>
    <property type="match status" value="1"/>
</dbReference>
<dbReference type="AlphaFoldDB" id="A0A6A4BM11"/>
<sequence length="388" mass="43630">MYGLASLHARRAVKASLLNSPSLDRMPSQARLKRHTPQERLRVLDAYNADGDWRAVARHNGFPRTMAAYLVDHGRVENLPRGGARATKVTPEIKAALEHWLDECCSLTLGTLKAMVLEGFNVELSETTISRHLVGQLFTAKQTRVEPTTCNSEVNKEKRKIFAEAPVAHQDQGDLVVYFDETNYNLYVKRTRGRAKKGKRAIEKLPPSKGPNLQIQCAVSSAYGVVAYRTHRGSIKMQDNADFVEELYRVIKASDVYVSEYEGKKIVVVFDNAPEHSQTETLVPVHDDLCLLRLGPYSPMCNPIENCFSTLKAHIKQYLALTREEMLNPVLVINGQPISKTEARMQLLERAAHVNMTNITQRMVQKMELHAAKFVSAAIRMEDISYGA</sequence>
<dbReference type="NCBIfam" id="NF033545">
    <property type="entry name" value="transpos_IS630"/>
    <property type="match status" value="1"/>
</dbReference>
<dbReference type="Proteomes" id="UP000429607">
    <property type="component" value="Unassembled WGS sequence"/>
</dbReference>
<dbReference type="Proteomes" id="UP000435112">
    <property type="component" value="Unassembled WGS sequence"/>
</dbReference>
<dbReference type="OrthoDB" id="114395at2759"/>
<organism evidence="4 6">
    <name type="scientific">Phytophthora rubi</name>
    <dbReference type="NCBI Taxonomy" id="129364"/>
    <lineage>
        <taxon>Eukaryota</taxon>
        <taxon>Sar</taxon>
        <taxon>Stramenopiles</taxon>
        <taxon>Oomycota</taxon>
        <taxon>Peronosporomycetes</taxon>
        <taxon>Peronosporales</taxon>
        <taxon>Peronosporaceae</taxon>
        <taxon>Phytophthora</taxon>
    </lineage>
</organism>
<protein>
    <recommendedName>
        <fullName evidence="1">Tc1-like transposase DDE domain-containing protein</fullName>
    </recommendedName>
</protein>
<dbReference type="GO" id="GO:0003676">
    <property type="term" value="F:nucleic acid binding"/>
    <property type="evidence" value="ECO:0007669"/>
    <property type="project" value="InterPro"/>
</dbReference>
<evidence type="ECO:0000313" key="3">
    <source>
        <dbReference type="EMBL" id="KAE8968692.1"/>
    </source>
</evidence>
<dbReference type="SUPFAM" id="SSF46689">
    <property type="entry name" value="Homeodomain-like"/>
    <property type="match status" value="1"/>
</dbReference>
<feature type="domain" description="Tc1-like transposase DDE" evidence="1">
    <location>
        <begin position="176"/>
        <end position="318"/>
    </location>
</feature>
<dbReference type="InterPro" id="IPR036397">
    <property type="entry name" value="RNaseH_sf"/>
</dbReference>
<comment type="caution">
    <text evidence="4">The sequence shown here is derived from an EMBL/GenBank/DDBJ whole genome shotgun (WGS) entry which is preliminary data.</text>
</comment>
<dbReference type="Gene3D" id="3.30.420.10">
    <property type="entry name" value="Ribonuclease H-like superfamily/Ribonuclease H"/>
    <property type="match status" value="1"/>
</dbReference>
<gene>
    <name evidence="3" type="ORF">PR001_g27714</name>
    <name evidence="2" type="ORF">PR002_g27824</name>
    <name evidence="4" type="ORF">PR003_g28888</name>
</gene>
<evidence type="ECO:0000259" key="1">
    <source>
        <dbReference type="Pfam" id="PF13358"/>
    </source>
</evidence>
<name>A0A6A4BM11_9STRA</name>
<proteinExistence type="predicted"/>
<dbReference type="EMBL" id="QXFV01004613">
    <property type="protein sequence ID" value="KAE8968692.1"/>
    <property type="molecule type" value="Genomic_DNA"/>
</dbReference>
<dbReference type="EMBL" id="QXFU01004546">
    <property type="protein sequence ID" value="KAE8968225.1"/>
    <property type="molecule type" value="Genomic_DNA"/>
</dbReference>
<evidence type="ECO:0000313" key="7">
    <source>
        <dbReference type="Proteomes" id="UP000435112"/>
    </source>
</evidence>
<reference evidence="4 6" key="1">
    <citation type="submission" date="2018-08" db="EMBL/GenBank/DDBJ databases">
        <title>Genomic investigation of the strawberry pathogen Phytophthora fragariae indicates pathogenicity is determined by transcriptional variation in three key races.</title>
        <authorList>
            <person name="Adams T.M."/>
            <person name="Armitage A.D."/>
            <person name="Sobczyk M.K."/>
            <person name="Bates H.J."/>
            <person name="Dunwell J.M."/>
            <person name="Nellist C.F."/>
            <person name="Harrison R.J."/>
        </authorList>
    </citation>
    <scope>NUCLEOTIDE SEQUENCE [LARGE SCALE GENOMIC DNA]</scope>
    <source>
        <strain evidence="3 5">SCRP249</strain>
        <strain evidence="2 7">SCRP324</strain>
        <strain evidence="4 6">SCRP333</strain>
    </source>
</reference>
<dbReference type="Pfam" id="PF13358">
    <property type="entry name" value="DDE_3"/>
    <property type="match status" value="1"/>
</dbReference>
<dbReference type="PANTHER" id="PTHR46564:SF1">
    <property type="entry name" value="TRANSPOSASE"/>
    <property type="match status" value="1"/>
</dbReference>
<keyword evidence="6" id="KW-1185">Reference proteome</keyword>
<dbReference type="InterPro" id="IPR009057">
    <property type="entry name" value="Homeodomain-like_sf"/>
</dbReference>
<dbReference type="EMBL" id="QXFT01004584">
    <property type="protein sequence ID" value="KAE9277059.1"/>
    <property type="molecule type" value="Genomic_DNA"/>
</dbReference>
<dbReference type="InterPro" id="IPR038717">
    <property type="entry name" value="Tc1-like_DDE_dom"/>
</dbReference>